<name>A0A9X3EQT7_9BACT</name>
<feature type="chain" id="PRO_5040872659" description="Lipoprotein" evidence="1">
    <location>
        <begin position="19"/>
        <end position="71"/>
    </location>
</feature>
<evidence type="ECO:0000313" key="3">
    <source>
        <dbReference type="Proteomes" id="UP001150924"/>
    </source>
</evidence>
<comment type="caution">
    <text evidence="2">The sequence shown here is derived from an EMBL/GenBank/DDBJ whole genome shotgun (WGS) entry which is preliminary data.</text>
</comment>
<gene>
    <name evidence="2" type="ORF">OV079_23425</name>
</gene>
<evidence type="ECO:0000256" key="1">
    <source>
        <dbReference type="SAM" id="SignalP"/>
    </source>
</evidence>
<evidence type="ECO:0008006" key="4">
    <source>
        <dbReference type="Google" id="ProtNLM"/>
    </source>
</evidence>
<dbReference type="EMBL" id="JAPNKE010000002">
    <property type="protein sequence ID" value="MCY1008453.1"/>
    <property type="molecule type" value="Genomic_DNA"/>
</dbReference>
<accession>A0A9X3EQT7</accession>
<feature type="signal peptide" evidence="1">
    <location>
        <begin position="1"/>
        <end position="18"/>
    </location>
</feature>
<dbReference type="RefSeq" id="WP_267771084.1">
    <property type="nucleotide sequence ID" value="NZ_JAPNKE010000002.1"/>
</dbReference>
<proteinExistence type="predicted"/>
<organism evidence="2 3">
    <name type="scientific">Nannocystis pusilla</name>
    <dbReference type="NCBI Taxonomy" id="889268"/>
    <lineage>
        <taxon>Bacteria</taxon>
        <taxon>Pseudomonadati</taxon>
        <taxon>Myxococcota</taxon>
        <taxon>Polyangia</taxon>
        <taxon>Nannocystales</taxon>
        <taxon>Nannocystaceae</taxon>
        <taxon>Nannocystis</taxon>
    </lineage>
</organism>
<dbReference type="PROSITE" id="PS51257">
    <property type="entry name" value="PROKAR_LIPOPROTEIN"/>
    <property type="match status" value="1"/>
</dbReference>
<sequence>MSRTVTLALAALALTAVSGCDEVVQRVAAAQAGPTTLRDDAGSMEGNCSDCATRAKFRARPPAGINAPPSL</sequence>
<evidence type="ECO:0000313" key="2">
    <source>
        <dbReference type="EMBL" id="MCY1008453.1"/>
    </source>
</evidence>
<reference evidence="2" key="1">
    <citation type="submission" date="2022-11" db="EMBL/GenBank/DDBJ databases">
        <title>Minimal conservation of predation-associated metabolite biosynthetic gene clusters underscores biosynthetic potential of Myxococcota including descriptions for ten novel species: Archangium lansinium sp. nov., Myxococcus landrumus sp. nov., Nannocystis bai.</title>
        <authorList>
            <person name="Ahearne A."/>
            <person name="Stevens C."/>
            <person name="Phillips K."/>
        </authorList>
    </citation>
    <scope>NUCLEOTIDE SEQUENCE</scope>
    <source>
        <strain evidence="2">Na p29</strain>
    </source>
</reference>
<keyword evidence="1" id="KW-0732">Signal</keyword>
<keyword evidence="3" id="KW-1185">Reference proteome</keyword>
<dbReference type="AlphaFoldDB" id="A0A9X3EQT7"/>
<protein>
    <recommendedName>
        <fullName evidence="4">Lipoprotein</fullName>
    </recommendedName>
</protein>
<dbReference type="Proteomes" id="UP001150924">
    <property type="component" value="Unassembled WGS sequence"/>
</dbReference>